<feature type="transmembrane region" description="Helical" evidence="1">
    <location>
        <begin position="40"/>
        <end position="59"/>
    </location>
</feature>
<feature type="transmembrane region" description="Helical" evidence="1">
    <location>
        <begin position="215"/>
        <end position="244"/>
    </location>
</feature>
<evidence type="ECO:0000256" key="1">
    <source>
        <dbReference type="SAM" id="Phobius"/>
    </source>
</evidence>
<keyword evidence="1" id="KW-0812">Transmembrane</keyword>
<dbReference type="RefSeq" id="WP_340356920.1">
    <property type="nucleotide sequence ID" value="NZ_JBBKZU010000004.1"/>
</dbReference>
<sequence length="257" mass="27659">MEHPLDSQSFLEAPAVRRVSVLRPFAWLWMGARDLGFRPAASFGIGAVVAVIGLILMTVTWHATYLAPALLGGFLLVAPFIAMPLYALSRQRAQSAAPDTPQAFRAWRGNADSIALFGLMLALAYLAWERLAAIVFALLFTEQVQQVPNLPPALLLSGQPASLVLAFFAVGATVAALVFALGVVSVPSLMDRPLDVITAALTSLRCCGRNPVAMLLWAALIATLTTLGFATFMLGLVVIFPWLAHASWHAYREMVDT</sequence>
<feature type="transmembrane region" description="Helical" evidence="1">
    <location>
        <begin position="65"/>
        <end position="88"/>
    </location>
</feature>
<dbReference type="Proteomes" id="UP001365846">
    <property type="component" value="Unassembled WGS sequence"/>
</dbReference>
<protein>
    <submittedName>
        <fullName evidence="2">DUF2189 domain-containing protein</fullName>
    </submittedName>
</protein>
<dbReference type="InterPro" id="IPR018692">
    <property type="entry name" value="DUF2189"/>
</dbReference>
<dbReference type="Pfam" id="PF09955">
    <property type="entry name" value="DUF2189"/>
    <property type="match status" value="1"/>
</dbReference>
<keyword evidence="3" id="KW-1185">Reference proteome</keyword>
<feature type="transmembrane region" description="Helical" evidence="1">
    <location>
        <begin position="114"/>
        <end position="141"/>
    </location>
</feature>
<keyword evidence="1" id="KW-0472">Membrane</keyword>
<evidence type="ECO:0000313" key="2">
    <source>
        <dbReference type="EMBL" id="MEJ8811646.1"/>
    </source>
</evidence>
<comment type="caution">
    <text evidence="2">The sequence shown here is derived from an EMBL/GenBank/DDBJ whole genome shotgun (WGS) entry which is preliminary data.</text>
</comment>
<evidence type="ECO:0000313" key="3">
    <source>
        <dbReference type="Proteomes" id="UP001365846"/>
    </source>
</evidence>
<organism evidence="2 3">
    <name type="scientific">Variovorax ureilyticus</name>
    <dbReference type="NCBI Taxonomy" id="1836198"/>
    <lineage>
        <taxon>Bacteria</taxon>
        <taxon>Pseudomonadati</taxon>
        <taxon>Pseudomonadota</taxon>
        <taxon>Betaproteobacteria</taxon>
        <taxon>Burkholderiales</taxon>
        <taxon>Comamonadaceae</taxon>
        <taxon>Variovorax</taxon>
    </lineage>
</organism>
<feature type="transmembrane region" description="Helical" evidence="1">
    <location>
        <begin position="161"/>
        <end position="184"/>
    </location>
</feature>
<name>A0ABU8VDT1_9BURK</name>
<gene>
    <name evidence="2" type="ORF">WKW77_11265</name>
</gene>
<keyword evidence="1" id="KW-1133">Transmembrane helix</keyword>
<reference evidence="2 3" key="1">
    <citation type="submission" date="2024-03" db="EMBL/GenBank/DDBJ databases">
        <title>Novel species of the genus Variovorax.</title>
        <authorList>
            <person name="Liu Q."/>
            <person name="Xin Y.-H."/>
        </authorList>
    </citation>
    <scope>NUCLEOTIDE SEQUENCE [LARGE SCALE GENOMIC DNA]</scope>
    <source>
        <strain evidence="2 3">KACC 18899</strain>
    </source>
</reference>
<proteinExistence type="predicted"/>
<dbReference type="EMBL" id="JBBKZU010000004">
    <property type="protein sequence ID" value="MEJ8811646.1"/>
    <property type="molecule type" value="Genomic_DNA"/>
</dbReference>
<accession>A0ABU8VDT1</accession>